<dbReference type="Gene3D" id="3.30.70.330">
    <property type="match status" value="1"/>
</dbReference>
<keyword evidence="9" id="KW-1185">Reference proteome</keyword>
<dbReference type="InterPro" id="IPR057951">
    <property type="entry name" value="CPSF6/7_RSLD_N"/>
</dbReference>
<accession>A0A0N4V6H5</accession>
<gene>
    <name evidence="8" type="ORF">EVEC_LOCUS5471</name>
</gene>
<dbReference type="PROSITE" id="PS50102">
    <property type="entry name" value="RRM"/>
    <property type="match status" value="1"/>
</dbReference>
<feature type="region of interest" description="Disordered" evidence="6">
    <location>
        <begin position="1"/>
        <end position="118"/>
    </location>
</feature>
<evidence type="ECO:0000256" key="2">
    <source>
        <dbReference type="ARBA" id="ARBA00006265"/>
    </source>
</evidence>
<feature type="region of interest" description="Disordered" evidence="6">
    <location>
        <begin position="332"/>
        <end position="383"/>
    </location>
</feature>
<dbReference type="GO" id="GO:0003723">
    <property type="term" value="F:RNA binding"/>
    <property type="evidence" value="ECO:0007669"/>
    <property type="project" value="UniProtKB-UniRule"/>
</dbReference>
<feature type="region of interest" description="Disordered" evidence="6">
    <location>
        <begin position="468"/>
        <end position="524"/>
    </location>
</feature>
<feature type="compositionally biased region" description="Basic and acidic residues" evidence="6">
    <location>
        <begin position="505"/>
        <end position="514"/>
    </location>
</feature>
<dbReference type="Proteomes" id="UP000274131">
    <property type="component" value="Unassembled WGS sequence"/>
</dbReference>
<feature type="compositionally biased region" description="Acidic residues" evidence="6">
    <location>
        <begin position="1"/>
        <end position="16"/>
    </location>
</feature>
<keyword evidence="5" id="KW-0694">RNA-binding</keyword>
<evidence type="ECO:0000313" key="10">
    <source>
        <dbReference type="WBParaSite" id="EVEC_0000586001-mRNA-1"/>
    </source>
</evidence>
<dbReference type="STRING" id="51028.A0A0N4V6H5"/>
<evidence type="ECO:0000313" key="9">
    <source>
        <dbReference type="Proteomes" id="UP000274131"/>
    </source>
</evidence>
<evidence type="ECO:0000259" key="7">
    <source>
        <dbReference type="PROSITE" id="PS50102"/>
    </source>
</evidence>
<feature type="compositionally biased region" description="Polar residues" evidence="6">
    <location>
        <begin position="40"/>
        <end position="50"/>
    </location>
</feature>
<comment type="subcellular location">
    <subcellularLocation>
        <location evidence="1">Nucleus</location>
    </subcellularLocation>
</comment>
<name>A0A0N4V6H5_ENTVE</name>
<sequence>MTDILEQGDNDLELYTDGDFNERDVLGEDDDNDVGKEDVANNSGTKNGSTPVPKPKSNDSDLYDAAIEPSEQHGTSTASKTDSPPAARQTNSSGTTPTTQPSNPSQARNLPALGSSANSSGRRYCCYIGNMTWWTTDVDLQTLILSCGVSDLIDIKFYENRNNGQSKGFALAVFQAESAVKTVMEKLPQRTLHGQQLVVLPYTKASLAKFEDATRRLDQRSDKKDSKKDDVKGPFLGTIRIGMPPPVQQSQQPQMTLPPPVALRPQVQVPPPIPSLRPPAQVPMMIPQQQPPQVRAPPPPTQPVPLAGIAVGGAPINLNAPPPAIPGQVPIGGAPQMNRPPPAFPHPSQGVPPLSSAGPMPQAAAPPTSHPPPGFPPPGAHINPQIYRQNFGVEGLPEAEFEEIMNRNRTVSSSAITRAVSDAAANDYASAIETLVTAISLIKQSPVANDERCKVLITSLQDTLRGIETKSFNSNRKRHSNRDRSRTPERSSRKRHRRTSRSRSRSRERYDYSPRHSSVRRTAY</sequence>
<dbReference type="AlphaFoldDB" id="A0A0N4V6H5"/>
<reference evidence="10" key="1">
    <citation type="submission" date="2017-02" db="UniProtKB">
        <authorList>
            <consortium name="WormBaseParasite"/>
        </authorList>
    </citation>
    <scope>IDENTIFICATION</scope>
</reference>
<keyword evidence="3" id="KW-0507">mRNA processing</keyword>
<feature type="domain" description="RRM" evidence="7">
    <location>
        <begin position="124"/>
        <end position="204"/>
    </location>
</feature>
<dbReference type="EMBL" id="UXUI01008176">
    <property type="protein sequence ID" value="VDD90720.1"/>
    <property type="molecule type" value="Genomic_DNA"/>
</dbReference>
<dbReference type="Pfam" id="PF25524">
    <property type="entry name" value="RSLD_CPSF6"/>
    <property type="match status" value="1"/>
</dbReference>
<dbReference type="SUPFAM" id="SSF54928">
    <property type="entry name" value="RNA-binding domain, RBD"/>
    <property type="match status" value="1"/>
</dbReference>
<dbReference type="PANTHER" id="PTHR23204">
    <property type="entry name" value="CLEAVAGE AND POLYADENYLATION SPECIFIC FACTOR"/>
    <property type="match status" value="1"/>
</dbReference>
<evidence type="ECO:0000256" key="4">
    <source>
        <dbReference type="ARBA" id="ARBA00023242"/>
    </source>
</evidence>
<dbReference type="SMART" id="SM00360">
    <property type="entry name" value="RRM"/>
    <property type="match status" value="1"/>
</dbReference>
<dbReference type="OrthoDB" id="10065185at2759"/>
<evidence type="ECO:0000313" key="8">
    <source>
        <dbReference type="EMBL" id="VDD90720.1"/>
    </source>
</evidence>
<dbReference type="InterPro" id="IPR034772">
    <property type="entry name" value="CPSF6/7"/>
</dbReference>
<dbReference type="Pfam" id="PF00076">
    <property type="entry name" value="RRM_1"/>
    <property type="match status" value="1"/>
</dbReference>
<evidence type="ECO:0000256" key="6">
    <source>
        <dbReference type="SAM" id="MobiDB-lite"/>
    </source>
</evidence>
<evidence type="ECO:0000256" key="1">
    <source>
        <dbReference type="ARBA" id="ARBA00004123"/>
    </source>
</evidence>
<dbReference type="InterPro" id="IPR012677">
    <property type="entry name" value="Nucleotide-bd_a/b_plait_sf"/>
</dbReference>
<keyword evidence="4" id="KW-0539">Nucleus</keyword>
<protein>
    <submittedName>
        <fullName evidence="10">RRM domain-containing protein</fullName>
    </submittedName>
</protein>
<feature type="compositionally biased region" description="Basic and acidic residues" evidence="6">
    <location>
        <begin position="482"/>
        <end position="491"/>
    </location>
</feature>
<feature type="compositionally biased region" description="Basic residues" evidence="6">
    <location>
        <begin position="492"/>
        <end position="504"/>
    </location>
</feature>
<feature type="compositionally biased region" description="Low complexity" evidence="6">
    <location>
        <begin position="89"/>
        <end position="106"/>
    </location>
</feature>
<dbReference type="WBParaSite" id="EVEC_0000586001-mRNA-1">
    <property type="protein sequence ID" value="EVEC_0000586001-mRNA-1"/>
    <property type="gene ID" value="EVEC_0000586001"/>
</dbReference>
<feature type="compositionally biased region" description="Basic and acidic residues" evidence="6">
    <location>
        <begin position="215"/>
        <end position="232"/>
    </location>
</feature>
<feature type="region of interest" description="Disordered" evidence="6">
    <location>
        <begin position="215"/>
        <end position="256"/>
    </location>
</feature>
<dbReference type="GO" id="GO:0005634">
    <property type="term" value="C:nucleus"/>
    <property type="evidence" value="ECO:0007669"/>
    <property type="project" value="UniProtKB-SubCell"/>
</dbReference>
<evidence type="ECO:0000256" key="5">
    <source>
        <dbReference type="PROSITE-ProRule" id="PRU00176"/>
    </source>
</evidence>
<organism evidence="10">
    <name type="scientific">Enterobius vermicularis</name>
    <name type="common">Human pinworm</name>
    <dbReference type="NCBI Taxonomy" id="51028"/>
    <lineage>
        <taxon>Eukaryota</taxon>
        <taxon>Metazoa</taxon>
        <taxon>Ecdysozoa</taxon>
        <taxon>Nematoda</taxon>
        <taxon>Chromadorea</taxon>
        <taxon>Rhabditida</taxon>
        <taxon>Spirurina</taxon>
        <taxon>Oxyuridomorpha</taxon>
        <taxon>Oxyuroidea</taxon>
        <taxon>Oxyuridae</taxon>
        <taxon>Enterobius</taxon>
    </lineage>
</organism>
<feature type="compositionally biased region" description="Polar residues" evidence="6">
    <location>
        <begin position="72"/>
        <end position="82"/>
    </location>
</feature>
<feature type="compositionally biased region" description="Pro residues" evidence="6">
    <location>
        <begin position="368"/>
        <end position="379"/>
    </location>
</feature>
<dbReference type="InterPro" id="IPR000504">
    <property type="entry name" value="RRM_dom"/>
</dbReference>
<evidence type="ECO:0000256" key="3">
    <source>
        <dbReference type="ARBA" id="ARBA00022664"/>
    </source>
</evidence>
<comment type="similarity">
    <text evidence="2">Belongs to the RRM CPSF6/7 family.</text>
</comment>
<dbReference type="InterPro" id="IPR035979">
    <property type="entry name" value="RBD_domain_sf"/>
</dbReference>
<reference evidence="8 9" key="2">
    <citation type="submission" date="2018-10" db="EMBL/GenBank/DDBJ databases">
        <authorList>
            <consortium name="Pathogen Informatics"/>
        </authorList>
    </citation>
    <scope>NUCLEOTIDE SEQUENCE [LARGE SCALE GENOMIC DNA]</scope>
</reference>
<proteinExistence type="inferred from homology"/>
<dbReference type="GO" id="GO:0006397">
    <property type="term" value="P:mRNA processing"/>
    <property type="evidence" value="ECO:0007669"/>
    <property type="project" value="UniProtKB-KW"/>
</dbReference>